<dbReference type="Proteomes" id="UP001054945">
    <property type="component" value="Unassembled WGS sequence"/>
</dbReference>
<protein>
    <submittedName>
        <fullName evidence="2">Uncharacterized protein</fullName>
    </submittedName>
</protein>
<comment type="caution">
    <text evidence="2">The sequence shown here is derived from an EMBL/GenBank/DDBJ whole genome shotgun (WGS) entry which is preliminary data.</text>
</comment>
<gene>
    <name evidence="2" type="ORF">CEXT_659571</name>
</gene>
<proteinExistence type="predicted"/>
<dbReference type="AlphaFoldDB" id="A0AAV4PI49"/>
<evidence type="ECO:0000256" key="1">
    <source>
        <dbReference type="SAM" id="MobiDB-lite"/>
    </source>
</evidence>
<dbReference type="EMBL" id="BPLR01004549">
    <property type="protein sequence ID" value="GIX95675.1"/>
    <property type="molecule type" value="Genomic_DNA"/>
</dbReference>
<evidence type="ECO:0000313" key="2">
    <source>
        <dbReference type="EMBL" id="GIX95675.1"/>
    </source>
</evidence>
<organism evidence="2 3">
    <name type="scientific">Caerostris extrusa</name>
    <name type="common">Bark spider</name>
    <name type="synonym">Caerostris bankana</name>
    <dbReference type="NCBI Taxonomy" id="172846"/>
    <lineage>
        <taxon>Eukaryota</taxon>
        <taxon>Metazoa</taxon>
        <taxon>Ecdysozoa</taxon>
        <taxon>Arthropoda</taxon>
        <taxon>Chelicerata</taxon>
        <taxon>Arachnida</taxon>
        <taxon>Araneae</taxon>
        <taxon>Araneomorphae</taxon>
        <taxon>Entelegynae</taxon>
        <taxon>Araneoidea</taxon>
        <taxon>Araneidae</taxon>
        <taxon>Caerostris</taxon>
    </lineage>
</organism>
<feature type="region of interest" description="Disordered" evidence="1">
    <location>
        <begin position="1"/>
        <end position="30"/>
    </location>
</feature>
<keyword evidence="3" id="KW-1185">Reference proteome</keyword>
<accession>A0AAV4PI49</accession>
<name>A0AAV4PI49_CAEEX</name>
<sequence>METPGSLKPFSIRPWRISPGPNGDRKSKGRTGWPQHVWALELKSDSKVSLILIQHSKNQSEPVYDFLDQTAILLWRYWISTM</sequence>
<evidence type="ECO:0000313" key="3">
    <source>
        <dbReference type="Proteomes" id="UP001054945"/>
    </source>
</evidence>
<reference evidence="2 3" key="1">
    <citation type="submission" date="2021-06" db="EMBL/GenBank/DDBJ databases">
        <title>Caerostris extrusa draft genome.</title>
        <authorList>
            <person name="Kono N."/>
            <person name="Arakawa K."/>
        </authorList>
    </citation>
    <scope>NUCLEOTIDE SEQUENCE [LARGE SCALE GENOMIC DNA]</scope>
</reference>